<sequence>YSQSNVTYEINYRDCDASYVCQTRR</sequence>
<dbReference type="Proteomes" id="UP000000311">
    <property type="component" value="Unassembled WGS sequence"/>
</dbReference>
<organism evidence="2">
    <name type="scientific">Camponotus floridanus</name>
    <name type="common">Florida carpenter ant</name>
    <dbReference type="NCBI Taxonomy" id="104421"/>
    <lineage>
        <taxon>Eukaryota</taxon>
        <taxon>Metazoa</taxon>
        <taxon>Ecdysozoa</taxon>
        <taxon>Arthropoda</taxon>
        <taxon>Hexapoda</taxon>
        <taxon>Insecta</taxon>
        <taxon>Pterygota</taxon>
        <taxon>Neoptera</taxon>
        <taxon>Endopterygota</taxon>
        <taxon>Hymenoptera</taxon>
        <taxon>Apocrita</taxon>
        <taxon>Aculeata</taxon>
        <taxon>Formicoidea</taxon>
        <taxon>Formicidae</taxon>
        <taxon>Formicinae</taxon>
        <taxon>Camponotus</taxon>
    </lineage>
</organism>
<proteinExistence type="predicted"/>
<dbReference type="EMBL" id="GL442157">
    <property type="protein sequence ID" value="EFN63899.1"/>
    <property type="molecule type" value="Genomic_DNA"/>
</dbReference>
<feature type="non-terminal residue" evidence="1">
    <location>
        <position position="25"/>
    </location>
</feature>
<evidence type="ECO:0000313" key="1">
    <source>
        <dbReference type="EMBL" id="EFN63899.1"/>
    </source>
</evidence>
<evidence type="ECO:0000313" key="2">
    <source>
        <dbReference type="Proteomes" id="UP000000311"/>
    </source>
</evidence>
<accession>E2ARN7</accession>
<dbReference type="AlphaFoldDB" id="E2ARN7"/>
<protein>
    <submittedName>
        <fullName evidence="1">Uncharacterized protein</fullName>
    </submittedName>
</protein>
<dbReference type="InParanoid" id="E2ARN7"/>
<keyword evidence="2" id="KW-1185">Reference proteome</keyword>
<gene>
    <name evidence="1" type="ORF">EAG_14986</name>
</gene>
<feature type="non-terminal residue" evidence="1">
    <location>
        <position position="1"/>
    </location>
</feature>
<reference evidence="1 2" key="1">
    <citation type="journal article" date="2010" name="Science">
        <title>Genomic comparison of the ants Camponotus floridanus and Harpegnathos saltator.</title>
        <authorList>
            <person name="Bonasio R."/>
            <person name="Zhang G."/>
            <person name="Ye C."/>
            <person name="Mutti N.S."/>
            <person name="Fang X."/>
            <person name="Qin N."/>
            <person name="Donahue G."/>
            <person name="Yang P."/>
            <person name="Li Q."/>
            <person name="Li C."/>
            <person name="Zhang P."/>
            <person name="Huang Z."/>
            <person name="Berger S.L."/>
            <person name="Reinberg D."/>
            <person name="Wang J."/>
            <person name="Liebig J."/>
        </authorList>
    </citation>
    <scope>NUCLEOTIDE SEQUENCE [LARGE SCALE GENOMIC DNA]</scope>
    <source>
        <strain evidence="2">C129</strain>
    </source>
</reference>
<name>E2ARN7_CAMFO</name>